<evidence type="ECO:0000313" key="7">
    <source>
        <dbReference type="Proteomes" id="UP001205861"/>
    </source>
</evidence>
<dbReference type="PANTHER" id="PTHR43547:SF2">
    <property type="entry name" value="HYBRID SIGNAL TRANSDUCTION HISTIDINE KINASE C"/>
    <property type="match status" value="1"/>
</dbReference>
<dbReference type="Pfam" id="PF13185">
    <property type="entry name" value="GAF_2"/>
    <property type="match status" value="1"/>
</dbReference>
<dbReference type="SUPFAM" id="SSF55874">
    <property type="entry name" value="ATPase domain of HSP90 chaperone/DNA topoisomerase II/histidine kinase"/>
    <property type="match status" value="1"/>
</dbReference>
<proteinExistence type="predicted"/>
<dbReference type="InterPro" id="IPR011110">
    <property type="entry name" value="Reg_prop"/>
</dbReference>
<dbReference type="InterPro" id="IPR004358">
    <property type="entry name" value="Sig_transdc_His_kin-like_C"/>
</dbReference>
<dbReference type="InterPro" id="IPR003018">
    <property type="entry name" value="GAF"/>
</dbReference>
<dbReference type="RefSeq" id="WP_258857217.1">
    <property type="nucleotide sequence ID" value="NZ_JANUGV010000004.1"/>
</dbReference>
<keyword evidence="4" id="KW-0175">Coiled coil</keyword>
<dbReference type="InterPro" id="IPR029016">
    <property type="entry name" value="GAF-like_dom_sf"/>
</dbReference>
<evidence type="ECO:0000256" key="2">
    <source>
        <dbReference type="ARBA" id="ARBA00012438"/>
    </source>
</evidence>
<dbReference type="CDD" id="cd00082">
    <property type="entry name" value="HisKA"/>
    <property type="match status" value="1"/>
</dbReference>
<keyword evidence="7" id="KW-1185">Reference proteome</keyword>
<dbReference type="Proteomes" id="UP001205861">
    <property type="component" value="Unassembled WGS sequence"/>
</dbReference>
<dbReference type="Pfam" id="PF02518">
    <property type="entry name" value="HATPase_c"/>
    <property type="match status" value="1"/>
</dbReference>
<dbReference type="Pfam" id="PF07494">
    <property type="entry name" value="Reg_prop"/>
    <property type="match status" value="4"/>
</dbReference>
<reference evidence="6 7" key="1">
    <citation type="submission" date="2022-08" db="EMBL/GenBank/DDBJ databases">
        <title>Reclassification of Massilia species as members of the genera Telluria, Duganella, Pseudoduganella, Mokoshia gen. nov. and Zemynaea gen. nov. using orthogonal and non-orthogonal genome-based approaches.</title>
        <authorList>
            <person name="Bowman J.P."/>
        </authorList>
    </citation>
    <scope>NUCLEOTIDE SEQUENCE [LARGE SCALE GENOMIC DNA]</scope>
    <source>
        <strain evidence="6 7">JCM 31607</strain>
    </source>
</reference>
<dbReference type="SMART" id="SM00065">
    <property type="entry name" value="GAF"/>
    <property type="match status" value="1"/>
</dbReference>
<sequence length="1310" mass="142461">MLASSRHSGLGQGRRIVRWLAGMVLALAAAAALAAGPRSLRFERLGLEHGLSQESVLTILQDRHGFIWFGTQAGLNRFDGYTMTVYRNDPDDPGSLPDNFVTASFEDDAGRLWFGTKGGLARFDEASQKFVRYRPPATSGAAAMLGVSAICSDGSGALWLGSPSGLRHFDPANGRFTTLRHDAGDSASLAEDHVNALALDGSGALWVGTGAGLDRLPRGARRFEHFRVDPEHDARRNTILSLSMGPRNTLWVGTRAGLEAWRLGEGAPQRRHVGEQEGMADVRVLALYHDAGGTLWVGTELDGLKWRDPAAGRFVSYRSEPMDRHSLSDNQVGAILVDRTGTLWVGTLFGGVNRVDLASGGFARYTYSPGQPGGIGSNKVRAVADAGNGRLWIGTTGGGLTRFDPASGLAEHYRHEAGRGASLPDDTVTSLANGDGGLWVGTAVGLAWRDAASGGFTPVPLGDSDNYVQGLRVGRDGTLWIATRNGLFARGPDGKVRGWRHSPEDARGLGENYVYSVLEDRKGAIWIGTDSGLDRLDRDTNTFTHFRHDPADPDSLRHNRVYYLHESARGELWVGTAGGLHKMALGPDGRARFSMLRIADVRDTVPVGAILEDITGQLWVSSTLGLSRVDPVSRKFKLYTAADGLVDGSFFVGSAWRSPQGELYFGGVNGMTSFMPSEVRDNPYAPPVLITDFQVDNRPRALGVPPYDARDITLSYRDATFSIEFAALHYADPRANRYAYRLDGFDQGWVDTGAAKRFATYTNLDPGRYVFRVRASNKDGVWSEAPTSLVITITPPFWKTWWFRTVAAALAFSAAYWGYRLRVRVLVQQKDRLERQVSARTAELVLQKEAAERRRLEVEQQKEVVEQAQRNIARLSELGRMLTANLDSESIMGTLYEQVRALMDAPVFGIALVQPERGVLAYPFTVVGGQRCPPFERPLAAPYQLGALCVATGREIFIGDLEQEWRDYLPDAPVERAGEMALPCAPLAQGMPRSVLMVPVTAGARVLGLVTVQGFGRNAWRRVHLDMLRTLAAYVGVALDNAHAYRQLKDTQAQLAAREKLASLGSLVAGVAHELNTPIGNSLLMASTLREKTDALAERFEAAQLRRSELEHWIAASTEASHLIERSLHGAADLVNSFRQVAVDQASAQQRRFDLAQACQEIAATMMKQVRLAGHTLELAVPEGIVMDSFPGPLGQIVINLVNNALLHAFGQPGGHMLLSAESVEPGRVRITFRDNGRGIDPAHLARVFEPFFTTRMGSGGTGLGLNIVYNIVTNLLGGTIRAEGEPGKGALFVLDLPLSVRAAHIATTD</sequence>
<dbReference type="Gene3D" id="3.30.450.40">
    <property type="match status" value="1"/>
</dbReference>
<dbReference type="SMART" id="SM00387">
    <property type="entry name" value="HATPase_c"/>
    <property type="match status" value="1"/>
</dbReference>
<keyword evidence="6" id="KW-0547">Nucleotide-binding</keyword>
<comment type="caution">
    <text evidence="6">The sequence shown here is derived from an EMBL/GenBank/DDBJ whole genome shotgun (WGS) entry which is preliminary data.</text>
</comment>
<organism evidence="6 7">
    <name type="scientific">Massilia solisilvae</name>
    <dbReference type="NCBI Taxonomy" id="1811225"/>
    <lineage>
        <taxon>Bacteria</taxon>
        <taxon>Pseudomonadati</taxon>
        <taxon>Pseudomonadota</taxon>
        <taxon>Betaproteobacteria</taxon>
        <taxon>Burkholderiales</taxon>
        <taxon>Oxalobacteraceae</taxon>
        <taxon>Telluria group</taxon>
        <taxon>Massilia</taxon>
    </lineage>
</organism>
<dbReference type="SUPFAM" id="SSF63829">
    <property type="entry name" value="Calcium-dependent phosphotriesterase"/>
    <property type="match status" value="3"/>
</dbReference>
<feature type="domain" description="Histidine kinase" evidence="5">
    <location>
        <begin position="1070"/>
        <end position="1301"/>
    </location>
</feature>
<dbReference type="Gene3D" id="2.60.40.10">
    <property type="entry name" value="Immunoglobulins"/>
    <property type="match status" value="1"/>
</dbReference>
<comment type="catalytic activity">
    <reaction evidence="1">
        <text>ATP + protein L-histidine = ADP + protein N-phospho-L-histidine.</text>
        <dbReference type="EC" id="2.7.13.3"/>
    </reaction>
</comment>
<keyword evidence="6" id="KW-0067">ATP-binding</keyword>
<dbReference type="EMBL" id="JANUGV010000004">
    <property type="protein sequence ID" value="MCS0609564.1"/>
    <property type="molecule type" value="Genomic_DNA"/>
</dbReference>
<evidence type="ECO:0000256" key="1">
    <source>
        <dbReference type="ARBA" id="ARBA00000085"/>
    </source>
</evidence>
<dbReference type="PRINTS" id="PR00344">
    <property type="entry name" value="BCTRLSENSOR"/>
</dbReference>
<dbReference type="SUPFAM" id="SSF47384">
    <property type="entry name" value="Homodimeric domain of signal transducing histidine kinase"/>
    <property type="match status" value="1"/>
</dbReference>
<dbReference type="InterPro" id="IPR003594">
    <property type="entry name" value="HATPase_dom"/>
</dbReference>
<evidence type="ECO:0000256" key="3">
    <source>
        <dbReference type="ARBA" id="ARBA00022553"/>
    </source>
</evidence>
<dbReference type="Pfam" id="PF07495">
    <property type="entry name" value="Y_Y_Y"/>
    <property type="match status" value="1"/>
</dbReference>
<feature type="coiled-coil region" evidence="4">
    <location>
        <begin position="839"/>
        <end position="885"/>
    </location>
</feature>
<accession>A0ABT2BM19</accession>
<dbReference type="SUPFAM" id="SSF55781">
    <property type="entry name" value="GAF domain-like"/>
    <property type="match status" value="1"/>
</dbReference>
<dbReference type="Gene3D" id="1.10.287.130">
    <property type="match status" value="1"/>
</dbReference>
<dbReference type="Gene3D" id="3.30.565.10">
    <property type="entry name" value="Histidine kinase-like ATPase, C-terminal domain"/>
    <property type="match status" value="1"/>
</dbReference>
<keyword evidence="3" id="KW-0597">Phosphoprotein</keyword>
<evidence type="ECO:0000259" key="5">
    <source>
        <dbReference type="PROSITE" id="PS50109"/>
    </source>
</evidence>
<protein>
    <recommendedName>
        <fullName evidence="2">histidine kinase</fullName>
        <ecNumber evidence="2">2.7.13.3</ecNumber>
    </recommendedName>
</protein>
<dbReference type="InterPro" id="IPR003661">
    <property type="entry name" value="HisK_dim/P_dom"/>
</dbReference>
<gene>
    <name evidence="6" type="ORF">NX773_15455</name>
</gene>
<dbReference type="InterPro" id="IPR036890">
    <property type="entry name" value="HATPase_C_sf"/>
</dbReference>
<evidence type="ECO:0000313" key="6">
    <source>
        <dbReference type="EMBL" id="MCS0609564.1"/>
    </source>
</evidence>
<dbReference type="InterPro" id="IPR013783">
    <property type="entry name" value="Ig-like_fold"/>
</dbReference>
<dbReference type="Gene3D" id="2.130.10.10">
    <property type="entry name" value="YVTN repeat-like/Quinoprotein amine dehydrogenase"/>
    <property type="match status" value="5"/>
</dbReference>
<evidence type="ECO:0000256" key="4">
    <source>
        <dbReference type="SAM" id="Coils"/>
    </source>
</evidence>
<dbReference type="EC" id="2.7.13.3" evidence="2"/>
<dbReference type="InterPro" id="IPR005467">
    <property type="entry name" value="His_kinase_dom"/>
</dbReference>
<name>A0ABT2BM19_9BURK</name>
<dbReference type="InterPro" id="IPR036097">
    <property type="entry name" value="HisK_dim/P_sf"/>
</dbReference>
<dbReference type="GO" id="GO:0005524">
    <property type="term" value="F:ATP binding"/>
    <property type="evidence" value="ECO:0007669"/>
    <property type="project" value="UniProtKB-KW"/>
</dbReference>
<dbReference type="PROSITE" id="PS50109">
    <property type="entry name" value="HIS_KIN"/>
    <property type="match status" value="1"/>
</dbReference>
<dbReference type="InterPro" id="IPR015943">
    <property type="entry name" value="WD40/YVTN_repeat-like_dom_sf"/>
</dbReference>
<dbReference type="PANTHER" id="PTHR43547">
    <property type="entry name" value="TWO-COMPONENT HISTIDINE KINASE"/>
    <property type="match status" value="1"/>
</dbReference>
<dbReference type="InterPro" id="IPR011123">
    <property type="entry name" value="Y_Y_Y"/>
</dbReference>